<organism evidence="1 2">
    <name type="scientific">Corynebacterium vitaeruminis DSM 20294</name>
    <dbReference type="NCBI Taxonomy" id="1224164"/>
    <lineage>
        <taxon>Bacteria</taxon>
        <taxon>Bacillati</taxon>
        <taxon>Actinomycetota</taxon>
        <taxon>Actinomycetes</taxon>
        <taxon>Mycobacteriales</taxon>
        <taxon>Corynebacteriaceae</taxon>
        <taxon>Corynebacterium</taxon>
    </lineage>
</organism>
<dbReference type="HOGENOM" id="CLU_137928_0_0_11"/>
<dbReference type="PANTHER" id="PTHR36849:SF1">
    <property type="entry name" value="CYTOPLASMIC PROTEIN"/>
    <property type="match status" value="1"/>
</dbReference>
<dbReference type="InterPro" id="IPR052552">
    <property type="entry name" value="YeaO-like"/>
</dbReference>
<keyword evidence="2" id="KW-1185">Reference proteome</keyword>
<dbReference type="PATRIC" id="fig|1224164.3.peg.785"/>
<sequence>MITAAKIHDVLRGTDSVTGTGVICDRLWPRGVSKADTEGFLWLKGIAPSPGLRKWFGHDPDRFEEFAARYRAELDEAFAAGNEDVKKLLQLGDATLLYAAKDRAINHAEILRDWANEKAR</sequence>
<dbReference type="InterPro" id="IPR007438">
    <property type="entry name" value="DUF488"/>
</dbReference>
<dbReference type="EMBL" id="CP004353">
    <property type="protein sequence ID" value="AHI22183.1"/>
    <property type="molecule type" value="Genomic_DNA"/>
</dbReference>
<evidence type="ECO:0008006" key="3">
    <source>
        <dbReference type="Google" id="ProtNLM"/>
    </source>
</evidence>
<gene>
    <name evidence="1" type="ORF">B843_03970</name>
</gene>
<name>W5Y6N2_9CORY</name>
<dbReference type="KEGG" id="cvt:B843_03970"/>
<dbReference type="Pfam" id="PF04343">
    <property type="entry name" value="DUF488"/>
    <property type="match status" value="1"/>
</dbReference>
<protein>
    <recommendedName>
        <fullName evidence="3">Uroporphyrin-III C-methyltransferase</fullName>
    </recommendedName>
</protein>
<proteinExistence type="predicted"/>
<evidence type="ECO:0000313" key="2">
    <source>
        <dbReference type="Proteomes" id="UP000019222"/>
    </source>
</evidence>
<dbReference type="PANTHER" id="PTHR36849">
    <property type="entry name" value="CYTOPLASMIC PROTEIN-RELATED"/>
    <property type="match status" value="1"/>
</dbReference>
<evidence type="ECO:0000313" key="1">
    <source>
        <dbReference type="EMBL" id="AHI22183.1"/>
    </source>
</evidence>
<dbReference type="AlphaFoldDB" id="W5Y6N2"/>
<dbReference type="eggNOG" id="COG3189">
    <property type="taxonomic scope" value="Bacteria"/>
</dbReference>
<dbReference type="Proteomes" id="UP000019222">
    <property type="component" value="Chromosome"/>
</dbReference>
<accession>W5Y6N2</accession>
<dbReference type="STRING" id="1224164.B843_03970"/>
<dbReference type="RefSeq" id="WP_025252226.1">
    <property type="nucleotide sequence ID" value="NZ_CP004353.1"/>
</dbReference>
<reference evidence="1 2" key="1">
    <citation type="submission" date="2013-02" db="EMBL/GenBank/DDBJ databases">
        <title>The complete genome sequence of Corynebacterium vitaeruminis DSM 20294.</title>
        <authorList>
            <person name="Ruckert C."/>
            <person name="Albersmeier A."/>
            <person name="Kalinowski J."/>
        </authorList>
    </citation>
    <scope>NUCLEOTIDE SEQUENCE [LARGE SCALE GENOMIC DNA]</scope>
    <source>
        <strain evidence="2">ATCC 10234</strain>
    </source>
</reference>